<gene>
    <name evidence="2" type="ORF">MA16_Dca018439</name>
</gene>
<protein>
    <submittedName>
        <fullName evidence="2">Uncharacterized protein</fullName>
    </submittedName>
</protein>
<sequence>MMGSRSPSDVWTGGRPEVLLRVGRRELSSEFAQTDRRDGLASWGKLHLPRAWKARIELEGLQICVRWKGKSSPRACEHQADEPQPLEGFGSGLARGDHQSLFSIGSNRRRPSFGSG</sequence>
<evidence type="ECO:0000313" key="2">
    <source>
        <dbReference type="EMBL" id="PKU86568.1"/>
    </source>
</evidence>
<dbReference type="Proteomes" id="UP000233837">
    <property type="component" value="Unassembled WGS sequence"/>
</dbReference>
<feature type="compositionally biased region" description="Basic residues" evidence="1">
    <location>
        <begin position="107"/>
        <end position="116"/>
    </location>
</feature>
<evidence type="ECO:0000256" key="1">
    <source>
        <dbReference type="SAM" id="MobiDB-lite"/>
    </source>
</evidence>
<proteinExistence type="predicted"/>
<organism evidence="2 3">
    <name type="scientific">Dendrobium catenatum</name>
    <dbReference type="NCBI Taxonomy" id="906689"/>
    <lineage>
        <taxon>Eukaryota</taxon>
        <taxon>Viridiplantae</taxon>
        <taxon>Streptophyta</taxon>
        <taxon>Embryophyta</taxon>
        <taxon>Tracheophyta</taxon>
        <taxon>Spermatophyta</taxon>
        <taxon>Magnoliopsida</taxon>
        <taxon>Liliopsida</taxon>
        <taxon>Asparagales</taxon>
        <taxon>Orchidaceae</taxon>
        <taxon>Epidendroideae</taxon>
        <taxon>Malaxideae</taxon>
        <taxon>Dendrobiinae</taxon>
        <taxon>Dendrobium</taxon>
    </lineage>
</organism>
<reference evidence="2 3" key="2">
    <citation type="journal article" date="2017" name="Nature">
        <title>The Apostasia genome and the evolution of orchids.</title>
        <authorList>
            <person name="Zhang G.Q."/>
            <person name="Liu K.W."/>
            <person name="Li Z."/>
            <person name="Lohaus R."/>
            <person name="Hsiao Y.Y."/>
            <person name="Niu S.C."/>
            <person name="Wang J.Y."/>
            <person name="Lin Y.C."/>
            <person name="Xu Q."/>
            <person name="Chen L.J."/>
            <person name="Yoshida K."/>
            <person name="Fujiwara S."/>
            <person name="Wang Z.W."/>
            <person name="Zhang Y.Q."/>
            <person name="Mitsuda N."/>
            <person name="Wang M."/>
            <person name="Liu G.H."/>
            <person name="Pecoraro L."/>
            <person name="Huang H.X."/>
            <person name="Xiao X.J."/>
            <person name="Lin M."/>
            <person name="Wu X.Y."/>
            <person name="Wu W.L."/>
            <person name="Chen Y.Y."/>
            <person name="Chang S.B."/>
            <person name="Sakamoto S."/>
            <person name="Ohme-Takagi M."/>
            <person name="Yagi M."/>
            <person name="Zeng S.J."/>
            <person name="Shen C.Y."/>
            <person name="Yeh C.M."/>
            <person name="Luo Y.B."/>
            <person name="Tsai W.C."/>
            <person name="Van de Peer Y."/>
            <person name="Liu Z.J."/>
        </authorList>
    </citation>
    <scope>NUCLEOTIDE SEQUENCE [LARGE SCALE GENOMIC DNA]</scope>
    <source>
        <tissue evidence="2">The whole plant</tissue>
    </source>
</reference>
<evidence type="ECO:0000313" key="3">
    <source>
        <dbReference type="Proteomes" id="UP000233837"/>
    </source>
</evidence>
<dbReference type="AlphaFoldDB" id="A0A2I0XF73"/>
<name>A0A2I0XF73_9ASPA</name>
<accession>A0A2I0XF73</accession>
<reference evidence="2 3" key="1">
    <citation type="journal article" date="2016" name="Sci. Rep.">
        <title>The Dendrobium catenatum Lindl. genome sequence provides insights into polysaccharide synthase, floral development and adaptive evolution.</title>
        <authorList>
            <person name="Zhang G.Q."/>
            <person name="Xu Q."/>
            <person name="Bian C."/>
            <person name="Tsai W.C."/>
            <person name="Yeh C.M."/>
            <person name="Liu K.W."/>
            <person name="Yoshida K."/>
            <person name="Zhang L.S."/>
            <person name="Chang S.B."/>
            <person name="Chen F."/>
            <person name="Shi Y."/>
            <person name="Su Y.Y."/>
            <person name="Zhang Y.Q."/>
            <person name="Chen L.J."/>
            <person name="Yin Y."/>
            <person name="Lin M."/>
            <person name="Huang H."/>
            <person name="Deng H."/>
            <person name="Wang Z.W."/>
            <person name="Zhu S.L."/>
            <person name="Zhao X."/>
            <person name="Deng C."/>
            <person name="Niu S.C."/>
            <person name="Huang J."/>
            <person name="Wang M."/>
            <person name="Liu G.H."/>
            <person name="Yang H.J."/>
            <person name="Xiao X.J."/>
            <person name="Hsiao Y.Y."/>
            <person name="Wu W.L."/>
            <person name="Chen Y.Y."/>
            <person name="Mitsuda N."/>
            <person name="Ohme-Takagi M."/>
            <person name="Luo Y.B."/>
            <person name="Van de Peer Y."/>
            <person name="Liu Z.J."/>
        </authorList>
    </citation>
    <scope>NUCLEOTIDE SEQUENCE [LARGE SCALE GENOMIC DNA]</scope>
    <source>
        <tissue evidence="2">The whole plant</tissue>
    </source>
</reference>
<dbReference type="EMBL" id="KZ501939">
    <property type="protein sequence ID" value="PKU86568.1"/>
    <property type="molecule type" value="Genomic_DNA"/>
</dbReference>
<keyword evidence="3" id="KW-1185">Reference proteome</keyword>
<feature type="region of interest" description="Disordered" evidence="1">
    <location>
        <begin position="75"/>
        <end position="116"/>
    </location>
</feature>